<sequence length="251" mass="28911">MHDYLLSAAAQRAITSLLEKPDVPLADYALYELSVILFNTIQDVALRSQLLKHICPVTPKIALFRCRLSSAFFFEDKTFLDKPMQLIFDLRRMTRRLQDNRFKMNRSTSKGWEPYDYWELTAITSILDVAIDTGTMEKSFLKKEDEVKFNQDVDKLADQIKAIFTAIQDTGASHLKRTEAKEFLQALHYRLIYSVRTKPRPKVSWFVSSKRGGENWSGIKKSENLMERFLACGQNDHSDGDEDLSSPATDI</sequence>
<evidence type="ECO:0000313" key="2">
    <source>
        <dbReference type="Proteomes" id="UP001219355"/>
    </source>
</evidence>
<dbReference type="AlphaFoldDB" id="A0AAF0DDR5"/>
<gene>
    <name evidence="1" type="ORF">PRK78_002212</name>
</gene>
<dbReference type="EMBL" id="CP120627">
    <property type="protein sequence ID" value="WEW56761.1"/>
    <property type="molecule type" value="Genomic_DNA"/>
</dbReference>
<evidence type="ECO:0000313" key="1">
    <source>
        <dbReference type="EMBL" id="WEW56761.1"/>
    </source>
</evidence>
<keyword evidence="2" id="KW-1185">Reference proteome</keyword>
<accession>A0AAF0DDR5</accession>
<protein>
    <submittedName>
        <fullName evidence="1">Uncharacterized protein</fullName>
    </submittedName>
</protein>
<dbReference type="Proteomes" id="UP001219355">
    <property type="component" value="Chromosome 1"/>
</dbReference>
<organism evidence="1 2">
    <name type="scientific">Emydomyces testavorans</name>
    <dbReference type="NCBI Taxonomy" id="2070801"/>
    <lineage>
        <taxon>Eukaryota</taxon>
        <taxon>Fungi</taxon>
        <taxon>Dikarya</taxon>
        <taxon>Ascomycota</taxon>
        <taxon>Pezizomycotina</taxon>
        <taxon>Eurotiomycetes</taxon>
        <taxon>Eurotiomycetidae</taxon>
        <taxon>Onygenales</taxon>
        <taxon>Nannizziopsiaceae</taxon>
        <taxon>Emydomyces</taxon>
    </lineage>
</organism>
<name>A0AAF0DDR5_9EURO</name>
<reference evidence="1" key="1">
    <citation type="submission" date="2023-03" db="EMBL/GenBank/DDBJ databases">
        <title>Emydomyces testavorans Genome Sequence.</title>
        <authorList>
            <person name="Hoyer L."/>
        </authorList>
    </citation>
    <scope>NUCLEOTIDE SEQUENCE</scope>
    <source>
        <strain evidence="1">16-2883</strain>
    </source>
</reference>
<proteinExistence type="predicted"/>